<feature type="region of interest" description="Disordered" evidence="1">
    <location>
        <begin position="54"/>
        <end position="145"/>
    </location>
</feature>
<organism evidence="2 3">
    <name type="scientific">Penicillium coprophilum</name>
    <dbReference type="NCBI Taxonomy" id="36646"/>
    <lineage>
        <taxon>Eukaryota</taxon>
        <taxon>Fungi</taxon>
        <taxon>Dikarya</taxon>
        <taxon>Ascomycota</taxon>
        <taxon>Pezizomycotina</taxon>
        <taxon>Eurotiomycetes</taxon>
        <taxon>Eurotiomycetidae</taxon>
        <taxon>Eurotiales</taxon>
        <taxon>Aspergillaceae</taxon>
        <taxon>Penicillium</taxon>
    </lineage>
</organism>
<gene>
    <name evidence="2" type="ORF">PENCOP_c001G07746</name>
</gene>
<feature type="compositionally biased region" description="Basic and acidic residues" evidence="1">
    <location>
        <begin position="367"/>
        <end position="379"/>
    </location>
</feature>
<feature type="compositionally biased region" description="Basic and acidic residues" evidence="1">
    <location>
        <begin position="610"/>
        <end position="633"/>
    </location>
</feature>
<feature type="compositionally biased region" description="Basic and acidic residues" evidence="1">
    <location>
        <begin position="470"/>
        <end position="494"/>
    </location>
</feature>
<proteinExistence type="predicted"/>
<feature type="compositionally biased region" description="Basic and acidic residues" evidence="1">
    <location>
        <begin position="323"/>
        <end position="347"/>
    </location>
</feature>
<protein>
    <submittedName>
        <fullName evidence="2">Uncharacterized protein</fullName>
    </submittedName>
</protein>
<name>A0A1V6V8H1_9EURO</name>
<accession>A0A1V6V8H1</accession>
<comment type="caution">
    <text evidence="2">The sequence shown here is derived from an EMBL/GenBank/DDBJ whole genome shotgun (WGS) entry which is preliminary data.</text>
</comment>
<feature type="compositionally biased region" description="Low complexity" evidence="1">
    <location>
        <begin position="263"/>
        <end position="272"/>
    </location>
</feature>
<evidence type="ECO:0000313" key="3">
    <source>
        <dbReference type="Proteomes" id="UP000191500"/>
    </source>
</evidence>
<sequence length="642" mass="71992">MASKGPRPACVEDYDEEQHAILPDTRLSARIAANTAAKISSRLEKFQEPLIDAASDSGYSSRTAATVNSTQSGPSGGKSPPIPHKLDTPKRTDLARKSSTRERKEKERSRPSREEEMVGAYAGAAHHAHVPRSSSKSHRRESSARQYHDNYHDYGIPQYHQSAPMEHRQSEYVYYPQRPPVPEYSPSPHTARYPAGVIENIHVNNPGRPSRSSSYHTYHPNGRPMSFQGVPHGMGSGMASSVYSQHTYEHGPPPANSAYMHQYSSSPYGQPSYYPPPASDYPSSEYARERSESREPRPRSSSIYAPPPAPMDAGQYEWYDNDPMEHYSSREVYDRPTRHQDQDEDYYRMLPPPRPKPRAAPQIHQAKRPERPERPDLPRKMHTSAGIVSSRRPSRGMERERGMDRDIDRMDMPELASALPAIQDRGHRRISREVPFPERTHSLRDNRRSTPYHDDLRNTQVAVASSRQRKSSEYHYDERSSVGGDLEDREREAENYQAVRSGRASTAALPLSAETLLPKASQGNGSESGSQKSRSSRGSATASRKEDDKNMTLMLNGFQIGFTSESVAGKSINIRAGETGAVRLNIGGPRPSKQHVNSASSDHTGGSSRRALEDGARRPRDDKRLERSNRRDSQSAYGARHH</sequence>
<dbReference type="EMBL" id="MDDG01000001">
    <property type="protein sequence ID" value="OQE46977.1"/>
    <property type="molecule type" value="Genomic_DNA"/>
</dbReference>
<feature type="compositionally biased region" description="Basic residues" evidence="1">
    <location>
        <begin position="126"/>
        <end position="139"/>
    </location>
</feature>
<feature type="compositionally biased region" description="Basic and acidic residues" evidence="1">
    <location>
        <begin position="84"/>
        <end position="116"/>
    </location>
</feature>
<feature type="compositionally biased region" description="Low complexity" evidence="1">
    <location>
        <begin position="525"/>
        <end position="542"/>
    </location>
</feature>
<dbReference type="Proteomes" id="UP000191500">
    <property type="component" value="Unassembled WGS sequence"/>
</dbReference>
<evidence type="ECO:0000256" key="1">
    <source>
        <dbReference type="SAM" id="MobiDB-lite"/>
    </source>
</evidence>
<feature type="compositionally biased region" description="Basic and acidic residues" evidence="1">
    <location>
        <begin position="286"/>
        <end position="298"/>
    </location>
</feature>
<evidence type="ECO:0000313" key="2">
    <source>
        <dbReference type="EMBL" id="OQE46977.1"/>
    </source>
</evidence>
<feature type="compositionally biased region" description="Basic and acidic residues" evidence="1">
    <location>
        <begin position="395"/>
        <end position="412"/>
    </location>
</feature>
<feature type="region of interest" description="Disordered" evidence="1">
    <location>
        <begin position="583"/>
        <end position="642"/>
    </location>
</feature>
<feature type="compositionally biased region" description="Polar residues" evidence="1">
    <location>
        <begin position="57"/>
        <end position="71"/>
    </location>
</feature>
<feature type="compositionally biased region" description="Polar residues" evidence="1">
    <location>
        <begin position="594"/>
        <end position="607"/>
    </location>
</feature>
<feature type="compositionally biased region" description="Basic and acidic residues" evidence="1">
    <location>
        <begin position="431"/>
        <end position="457"/>
    </location>
</feature>
<reference evidence="3" key="1">
    <citation type="journal article" date="2017" name="Nat. Microbiol.">
        <title>Global analysis of biosynthetic gene clusters reveals vast potential of secondary metabolite production in Penicillium species.</title>
        <authorList>
            <person name="Nielsen J.C."/>
            <person name="Grijseels S."/>
            <person name="Prigent S."/>
            <person name="Ji B."/>
            <person name="Dainat J."/>
            <person name="Nielsen K.F."/>
            <person name="Frisvad J.C."/>
            <person name="Workman M."/>
            <person name="Nielsen J."/>
        </authorList>
    </citation>
    <scope>NUCLEOTIDE SEQUENCE [LARGE SCALE GENOMIC DNA]</scope>
    <source>
        <strain evidence="3">IBT 31321</strain>
    </source>
</reference>
<dbReference type="AlphaFoldDB" id="A0A1V6V8H1"/>
<keyword evidence="3" id="KW-1185">Reference proteome</keyword>
<dbReference type="STRING" id="36646.A0A1V6V8H1"/>
<feature type="region of interest" description="Disordered" evidence="1">
    <location>
        <begin position="205"/>
        <end position="550"/>
    </location>
</feature>